<dbReference type="Proteomes" id="UP001050975">
    <property type="component" value="Unassembled WGS sequence"/>
</dbReference>
<dbReference type="SMART" id="SM00912">
    <property type="entry name" value="Haemagg_act"/>
    <property type="match status" value="1"/>
</dbReference>
<protein>
    <submittedName>
        <fullName evidence="3">Filamentous hemagglutinin outer membrane protein</fullName>
    </submittedName>
</protein>
<evidence type="ECO:0000256" key="1">
    <source>
        <dbReference type="SAM" id="MobiDB-lite"/>
    </source>
</evidence>
<reference evidence="3" key="1">
    <citation type="submission" date="2019-10" db="EMBL/GenBank/DDBJ databases">
        <title>Draft genome sequece of Microseira wollei NIES-4236.</title>
        <authorList>
            <person name="Yamaguchi H."/>
            <person name="Suzuki S."/>
            <person name="Kawachi M."/>
        </authorList>
    </citation>
    <scope>NUCLEOTIDE SEQUENCE</scope>
    <source>
        <strain evidence="3">NIES-4236</strain>
    </source>
</reference>
<dbReference type="InterPro" id="IPR012334">
    <property type="entry name" value="Pectin_lyas_fold"/>
</dbReference>
<evidence type="ECO:0000313" key="4">
    <source>
        <dbReference type="Proteomes" id="UP001050975"/>
    </source>
</evidence>
<evidence type="ECO:0000313" key="3">
    <source>
        <dbReference type="EMBL" id="GET43267.1"/>
    </source>
</evidence>
<dbReference type="Pfam" id="PF05860">
    <property type="entry name" value="TPS"/>
    <property type="match status" value="1"/>
</dbReference>
<proteinExistence type="predicted"/>
<evidence type="ECO:0000259" key="2">
    <source>
        <dbReference type="SMART" id="SM00912"/>
    </source>
</evidence>
<feature type="compositionally biased region" description="Gly residues" evidence="1">
    <location>
        <begin position="1353"/>
        <end position="1363"/>
    </location>
</feature>
<comment type="caution">
    <text evidence="3">The sequence shown here is derived from an EMBL/GenBank/DDBJ whole genome shotgun (WGS) entry which is preliminary data.</text>
</comment>
<gene>
    <name evidence="3" type="ORF">MiSe_80890</name>
</gene>
<name>A0AAV3XRL7_9CYAN</name>
<dbReference type="InterPro" id="IPR011050">
    <property type="entry name" value="Pectin_lyase_fold/virulence"/>
</dbReference>
<organism evidence="3 4">
    <name type="scientific">Microseira wollei NIES-4236</name>
    <dbReference type="NCBI Taxonomy" id="2530354"/>
    <lineage>
        <taxon>Bacteria</taxon>
        <taxon>Bacillati</taxon>
        <taxon>Cyanobacteriota</taxon>
        <taxon>Cyanophyceae</taxon>
        <taxon>Oscillatoriophycideae</taxon>
        <taxon>Aerosakkonematales</taxon>
        <taxon>Aerosakkonemataceae</taxon>
        <taxon>Microseira</taxon>
    </lineage>
</organism>
<accession>A0AAV3XRL7</accession>
<dbReference type="Gene3D" id="2.160.20.10">
    <property type="entry name" value="Single-stranded right-handed beta-helix, Pectin lyase-like"/>
    <property type="match status" value="5"/>
</dbReference>
<keyword evidence="4" id="KW-1185">Reference proteome</keyword>
<feature type="region of interest" description="Disordered" evidence="1">
    <location>
        <begin position="1342"/>
        <end position="1368"/>
    </location>
</feature>
<dbReference type="EMBL" id="BLAY01000210">
    <property type="protein sequence ID" value="GET43267.1"/>
    <property type="molecule type" value="Genomic_DNA"/>
</dbReference>
<dbReference type="NCBIfam" id="TIGR01901">
    <property type="entry name" value="adhes_NPXG"/>
    <property type="match status" value="1"/>
</dbReference>
<dbReference type="SUPFAM" id="SSF51126">
    <property type="entry name" value="Pectin lyase-like"/>
    <property type="match status" value="7"/>
</dbReference>
<feature type="domain" description="Filamentous haemagglutinin FhaB/tRNA nuclease CdiA-like TPS" evidence="2">
    <location>
        <begin position="30"/>
        <end position="143"/>
    </location>
</feature>
<dbReference type="RefSeq" id="WP_226591912.1">
    <property type="nucleotide sequence ID" value="NZ_BLAY01000210.1"/>
</dbReference>
<sequence length="1414" mass="140494">MKGCDRRLGLLETSVLFCLFVAEPTAAQIVPDATLPNNSTVNLQGTRSVIEGGTTSGGNLFHSFREFSVPTGGEAFFNNTGDIQNIFSRVTGGNISNIDGLIRANGTANLFLLNPNGIIFGPNAMLNIGGSFLASTASGFRFADGTIFSATNPQAAPLLTISVPIGLQMGTNSGSIVNRANAVTNSDGFPLGLQVPTGRSIALVGGDVVLEGGGLNAPGGRIELGGLAVDGTIGLAVEGNTLRLNFPFVGAIPPWLPLRANVTLANDARVSVRDAGGGDIVVNANNLTATNGGRLVAGTEGLGNAGDIIVNANNISLSGVGASEVESGFSNQVISGASGNGGNIFVNTGSLSLTNGAQLSTDTDGLGKGGNISIVARGNVSLFGKDTAIFSDVNRGAIAQGGNISIQAETVSIFDRAKLSASTYGQGNAGSILVQANGAISFDNNVILSKVGSVAEGNGGNITIAASSLSLTNGAQIQTDINEASETRPGGRGNAGNVRIDVRDAVTIAGGNKDGFGTGILSDVGAGAVGNGGDINITAGSLSLTDGAQLVTGVGGTFNSFPGGRGNAGNVNINVRDAVTIIGGNKEPSSAVLSILRSGAVGNGGNINITAGSVSFTDGAQLAAGTEGQGNGGNISVQAIGSVSLSNNSGFISDVQSGAVGNGGNITIRAGSLSLIDGGQIVTVVRKASETLPAGRGNGGNITIGVRDTVTMTGGSSYVIRSGLFTTVEAGAIGNGGDIDIQAGSLSMTNGANVSASTLGQGNGGNIFIGVSSLISLEGGLVTPEGGVIPILISSTVLPGAVGNGGNIKIEAGLLSLTNFASIDANTAGLGNGGNISVQVRDSLSLTEDGASISSIVAPATDLGQGGVGNGGKIEIQAGLLFLTGRASISASNLGGKGDAGSISLQVDDSVSLANDSFISTTVNREAVGKGGDINIMAGSLFLTNRGSLFAGTLGQGDSGSISVQVDGSVSLAGSFVSTSVSSPGVGKGGDINIKAGSLSLTDGAGLSAGTSAQGDAGNISVQVDDSVSLAGTGSSITTSVFSGGVGKGGDINIRANSFLTTSGSFFSATTFGQGKAGNIAIEARDTISFDGGSAFSTEEATANGNGGTIRLTAPTLSLTNSSRVSVTSVGPTGAGNIEVDAGSVRLDNSFLAAETVAGDRGNIEVRSSSLILRNSDINTDARGAATGGNINLDTDVLAALNNSDIRANAEQAAGGRVTINTQAIFGAQPRTREELQTLLNINDPNQLNPGLLPTSDITAISQQGGPDLQGTVGINTPDVDPSSGLIELPANFVDITGQIVQDCPTGTRFADNEFFITGRGGIPPTPREALSHNAIEVDWVTPTPNPQVQEGRGAGEQGGRGAGKPPIPTEIVEATGWVRGANGEIILTANPPTATPYETWYRSILCPAPRPNN</sequence>
<dbReference type="InterPro" id="IPR008638">
    <property type="entry name" value="FhaB/CdiA-like_TPS"/>
</dbReference>